<dbReference type="InterPro" id="IPR004761">
    <property type="entry name" value="Spore_GerAB"/>
</dbReference>
<evidence type="ECO:0000313" key="9">
    <source>
        <dbReference type="EMBL" id="AJA51372.1"/>
    </source>
</evidence>
<evidence type="ECO:0000313" key="12">
    <source>
        <dbReference type="Proteomes" id="UP000030905"/>
    </source>
</evidence>
<dbReference type="AlphaFoldDB" id="A0A0H3J1U5"/>
<keyword evidence="3" id="KW-0813">Transport</keyword>
<feature type="transmembrane region" description="Helical" evidence="8">
    <location>
        <begin position="7"/>
        <end position="24"/>
    </location>
</feature>
<feature type="transmembrane region" description="Helical" evidence="8">
    <location>
        <begin position="214"/>
        <end position="239"/>
    </location>
</feature>
<dbReference type="EMBL" id="CP009268">
    <property type="protein sequence ID" value="AJA51372.1"/>
    <property type="molecule type" value="Genomic_DNA"/>
</dbReference>
<dbReference type="NCBIfam" id="TIGR00912">
    <property type="entry name" value="2A0309"/>
    <property type="match status" value="1"/>
</dbReference>
<evidence type="ECO:0000313" key="10">
    <source>
        <dbReference type="EMBL" id="KRU12621.1"/>
    </source>
</evidence>
<evidence type="ECO:0000256" key="8">
    <source>
        <dbReference type="SAM" id="Phobius"/>
    </source>
</evidence>
<accession>A0A0H3J1U5</accession>
<feature type="transmembrane region" description="Helical" evidence="8">
    <location>
        <begin position="180"/>
        <end position="202"/>
    </location>
</feature>
<reference evidence="10" key="2">
    <citation type="submission" date="2015-10" db="EMBL/GenBank/DDBJ databases">
        <title>Improved Draft Genome Sequence of Clostridium pasteurianum Strain ATCC 6013 (DSM 525) Using a Hybrid Next-Generation Sequencing Approach.</title>
        <authorList>
            <person name="Pyne M.E."/>
            <person name="Utturkar S.M."/>
            <person name="Brown S.D."/>
            <person name="Moo-Young M."/>
            <person name="Chung D.A."/>
            <person name="Chou P.C."/>
        </authorList>
    </citation>
    <scope>NUCLEOTIDE SEQUENCE</scope>
    <source>
        <strain evidence="10">ATCC 6013</strain>
    </source>
</reference>
<evidence type="ECO:0000256" key="6">
    <source>
        <dbReference type="ARBA" id="ARBA00022989"/>
    </source>
</evidence>
<protein>
    <submittedName>
        <fullName evidence="9 10">Spore germination protein</fullName>
    </submittedName>
</protein>
<keyword evidence="4" id="KW-0309">Germination</keyword>
<dbReference type="PATRIC" id="fig|1262449.3.peg.2701"/>
<organism evidence="9 12">
    <name type="scientific">Clostridium pasteurianum DSM 525 = ATCC 6013</name>
    <dbReference type="NCBI Taxonomy" id="1262449"/>
    <lineage>
        <taxon>Bacteria</taxon>
        <taxon>Bacillati</taxon>
        <taxon>Bacillota</taxon>
        <taxon>Clostridia</taxon>
        <taxon>Eubacteriales</taxon>
        <taxon>Clostridiaceae</taxon>
        <taxon>Clostridium</taxon>
    </lineage>
</organism>
<dbReference type="Proteomes" id="UP000030905">
    <property type="component" value="Chromosome"/>
</dbReference>
<feature type="transmembrane region" description="Helical" evidence="8">
    <location>
        <begin position="138"/>
        <end position="160"/>
    </location>
</feature>
<evidence type="ECO:0000256" key="1">
    <source>
        <dbReference type="ARBA" id="ARBA00004141"/>
    </source>
</evidence>
<dbReference type="GeneID" id="93073465"/>
<proteinExistence type="inferred from homology"/>
<keyword evidence="12" id="KW-1185">Reference proteome</keyword>
<dbReference type="GO" id="GO:0009847">
    <property type="term" value="P:spore germination"/>
    <property type="evidence" value="ECO:0007669"/>
    <property type="project" value="InterPro"/>
</dbReference>
<reference evidence="9 12" key="1">
    <citation type="journal article" date="2015" name="Genome Announc.">
        <title>Complete Genome Sequence of the Nitrogen-Fixing and Solvent-Producing Clostridium pasteurianum DSM 525.</title>
        <authorList>
            <person name="Poehlein A."/>
            <person name="Grosse-Honebrink A."/>
            <person name="Zhang Y."/>
            <person name="Minton N.P."/>
            <person name="Daniel R."/>
        </authorList>
    </citation>
    <scope>NUCLEOTIDE SEQUENCE [LARGE SCALE GENOMIC DNA]</scope>
    <source>
        <strain evidence="9">DSM 525</strain>
        <strain evidence="12">DSM 525 / ATCC 6013</strain>
    </source>
</reference>
<evidence type="ECO:0000256" key="7">
    <source>
        <dbReference type="ARBA" id="ARBA00023136"/>
    </source>
</evidence>
<gene>
    <name evidence="9" type="ORF">CLPA_c12840</name>
    <name evidence="10" type="ORF">CP6013_01869</name>
</gene>
<name>A0A0H3J1U5_CLOPA</name>
<comment type="subcellular location">
    <subcellularLocation>
        <location evidence="1">Membrane</location>
        <topology evidence="1">Multi-pass membrane protein</topology>
    </subcellularLocation>
</comment>
<dbReference type="KEGG" id="cpae:CPAST_c12840"/>
<keyword evidence="5 8" id="KW-0812">Transmembrane</keyword>
<feature type="transmembrane region" description="Helical" evidence="8">
    <location>
        <begin position="300"/>
        <end position="317"/>
    </location>
</feature>
<feature type="transmembrane region" description="Helical" evidence="8">
    <location>
        <begin position="266"/>
        <end position="291"/>
    </location>
</feature>
<dbReference type="Pfam" id="PF03845">
    <property type="entry name" value="Spore_permease"/>
    <property type="match status" value="1"/>
</dbReference>
<evidence type="ECO:0000256" key="4">
    <source>
        <dbReference type="ARBA" id="ARBA00022544"/>
    </source>
</evidence>
<keyword evidence="7 8" id="KW-0472">Membrane</keyword>
<dbReference type="GO" id="GO:0016020">
    <property type="term" value="C:membrane"/>
    <property type="evidence" value="ECO:0007669"/>
    <property type="project" value="UniProtKB-SubCell"/>
</dbReference>
<reference evidence="10 11" key="3">
    <citation type="journal article" name="Genome Announc.">
        <title>Improved Draft Genome Sequence of Clostridium pasteurianum Strain ATCC 6013 (DSM 525) Using a Hybrid Next-Generation Sequencing Approach.</title>
        <authorList>
            <person name="Pyne M.E."/>
            <person name="Utturkar S."/>
            <person name="Brown S.D."/>
            <person name="Moo-Young M."/>
            <person name="Chung D.A."/>
            <person name="Chou C.P."/>
        </authorList>
    </citation>
    <scope>NUCLEOTIDE SEQUENCE [LARGE SCALE GENOMIC DNA]</scope>
    <source>
        <strain evidence="10 11">ATCC 6013</strain>
    </source>
</reference>
<dbReference type="eggNOG" id="ENOG502Z93X">
    <property type="taxonomic scope" value="Bacteria"/>
</dbReference>
<dbReference type="KEGG" id="cpat:CLPA_c12840"/>
<dbReference type="PANTHER" id="PTHR34975">
    <property type="entry name" value="SPORE GERMINATION PROTEIN A2"/>
    <property type="match status" value="1"/>
</dbReference>
<evidence type="ECO:0000256" key="5">
    <source>
        <dbReference type="ARBA" id="ARBA00022692"/>
    </source>
</evidence>
<keyword evidence="6 8" id="KW-1133">Transmembrane helix</keyword>
<feature type="transmembrane region" description="Helical" evidence="8">
    <location>
        <begin position="329"/>
        <end position="349"/>
    </location>
</feature>
<dbReference type="EMBL" id="JPGY02000001">
    <property type="protein sequence ID" value="KRU12621.1"/>
    <property type="molecule type" value="Genomic_DNA"/>
</dbReference>
<feature type="transmembrane region" description="Helical" evidence="8">
    <location>
        <begin position="115"/>
        <end position="131"/>
    </location>
</feature>
<dbReference type="PANTHER" id="PTHR34975:SF2">
    <property type="entry name" value="SPORE GERMINATION PROTEIN A2"/>
    <property type="match status" value="1"/>
</dbReference>
<comment type="similarity">
    <text evidence="2">Belongs to the amino acid-polyamine-organocation (APC) superfamily. Spore germination protein (SGP) (TC 2.A.3.9) family.</text>
</comment>
<evidence type="ECO:0000313" key="11">
    <source>
        <dbReference type="Proteomes" id="UP000028042"/>
    </source>
</evidence>
<dbReference type="RefSeq" id="WP_003446172.1">
    <property type="nucleotide sequence ID" value="NZ_ANZB01000009.1"/>
</dbReference>
<feature type="transmembrane region" description="Helical" evidence="8">
    <location>
        <begin position="36"/>
        <end position="57"/>
    </location>
</feature>
<sequence length="363" mass="41565">MDKFNGTHLFFVLSGMAIVSMKTYPRLYTEIGGRDSWIAVICSGILLMLFAYMIISITEKNNNYNMKDIYCTAMGKTLGNILIWCFIITLFLTLVECSSVESNSMHVNMLANTPPWFFTIFFAIPAIYTFSRGKNAIVIVSIIGMTFVSISGTNLAILTSKYKNFNFLLPIMEKGVTPNFIMAIVKSLGFFSFFSMILPFLTEIKNKNTLKKSIFIALLFIIQMEVVSTMGIISTFGALRGNIIYYPKLIQTQLINYWGFLESGELYVLLQVIAGWYIKYVLTLFSMKLILKKLNIDNRFYIYCVTLLVLISSFFLSKDIKLLFKSLNIFIYIALANFIIIPTIVYITFHIRNKKTLEKINPM</sequence>
<evidence type="ECO:0000256" key="3">
    <source>
        <dbReference type="ARBA" id="ARBA00022448"/>
    </source>
</evidence>
<dbReference type="Proteomes" id="UP000028042">
    <property type="component" value="Unassembled WGS sequence"/>
</dbReference>
<feature type="transmembrane region" description="Helical" evidence="8">
    <location>
        <begin position="78"/>
        <end position="95"/>
    </location>
</feature>
<evidence type="ECO:0000256" key="2">
    <source>
        <dbReference type="ARBA" id="ARBA00007998"/>
    </source>
</evidence>